<dbReference type="InterPro" id="IPR011990">
    <property type="entry name" value="TPR-like_helical_dom_sf"/>
</dbReference>
<sequence>MKAAGALLLAVLLAAAPALGAPPEAARRAAAAGDLAAARHALERWLAGHPDDDDSRFLLARVLAWQGHHGAALEQYDRLLRSEPANADFLLEKGRTLLWAGRPRAAADVLARARELAPDYAEVRRLEILALRRVDTPAAHRAADRLLAEARTRFPEEDWPPGPGDRPRWQLAAGARVSALDNGYDDWTEFGLRLDGLAAGDRFHGQIRQTRRYGRTDREVAVGGAFPIAPRLELVLDLRASPTHRVLCKWAAEGGLEARPGGGWVVSARVRRTEYDTSRDLRGAFTLERYAGAWHAAYTLTATRLAGGGTAVGQRARLDRSYGADGRSLVGLTWAVGEEVENIGPDNLLESHVWALILSGRHWVTARWGLWWSAGIHHQDDFYDRREAGLGLLVRF</sequence>
<reference evidence="3 4" key="1">
    <citation type="submission" date="2020-02" db="EMBL/GenBank/DDBJ databases">
        <title>Comparative genomics of sulfur disproportionating microorganisms.</title>
        <authorList>
            <person name="Ward L.M."/>
            <person name="Bertran E."/>
            <person name="Johnston D.T."/>
        </authorList>
    </citation>
    <scope>NUCLEOTIDE SEQUENCE [LARGE SCALE GENOMIC DNA]</scope>
    <source>
        <strain evidence="3 4">DSM 100025</strain>
    </source>
</reference>
<dbReference type="Gene3D" id="1.25.40.10">
    <property type="entry name" value="Tetratricopeptide repeat domain"/>
    <property type="match status" value="1"/>
</dbReference>
<comment type="caution">
    <text evidence="3">The sequence shown here is derived from an EMBL/GenBank/DDBJ whole genome shotgun (WGS) entry which is preliminary data.</text>
</comment>
<gene>
    <name evidence="3" type="primary">yaiO</name>
    <name evidence="3" type="ORF">G3N55_01980</name>
</gene>
<feature type="signal peptide" evidence="1">
    <location>
        <begin position="1"/>
        <end position="20"/>
    </location>
</feature>
<evidence type="ECO:0000313" key="3">
    <source>
        <dbReference type="EMBL" id="NDY41621.1"/>
    </source>
</evidence>
<protein>
    <submittedName>
        <fullName evidence="3">YaiO family outer membrane beta-barrel protein</fullName>
    </submittedName>
</protein>
<feature type="domain" description="YaiO beta-barrel" evidence="2">
    <location>
        <begin position="171"/>
        <end position="338"/>
    </location>
</feature>
<evidence type="ECO:0000313" key="4">
    <source>
        <dbReference type="Proteomes" id="UP000469346"/>
    </source>
</evidence>
<keyword evidence="1" id="KW-0732">Signal</keyword>
<organism evidence="3 4">
    <name type="scientific">Dissulfurirhabdus thermomarina</name>
    <dbReference type="NCBI Taxonomy" id="1765737"/>
    <lineage>
        <taxon>Bacteria</taxon>
        <taxon>Deltaproteobacteria</taxon>
        <taxon>Dissulfurirhabdaceae</taxon>
        <taxon>Dissulfurirhabdus</taxon>
    </lineage>
</organism>
<dbReference type="InterPro" id="IPR030887">
    <property type="entry name" value="Beta-barrel_YaiO"/>
</dbReference>
<dbReference type="RefSeq" id="WP_163297775.1">
    <property type="nucleotide sequence ID" value="NZ_JAAGRR010000011.1"/>
</dbReference>
<proteinExistence type="predicted"/>
<dbReference type="NCBIfam" id="TIGR04390">
    <property type="entry name" value="OMP_YaiO_dom"/>
    <property type="match status" value="1"/>
</dbReference>
<dbReference type="AlphaFoldDB" id="A0A6N9TK30"/>
<name>A0A6N9TK30_DISTH</name>
<evidence type="ECO:0000256" key="1">
    <source>
        <dbReference type="SAM" id="SignalP"/>
    </source>
</evidence>
<dbReference type="Proteomes" id="UP000469346">
    <property type="component" value="Unassembled WGS sequence"/>
</dbReference>
<dbReference type="EMBL" id="JAAGRR010000011">
    <property type="protein sequence ID" value="NDY41621.1"/>
    <property type="molecule type" value="Genomic_DNA"/>
</dbReference>
<accession>A0A6N9TK30</accession>
<dbReference type="Pfam" id="PF19413">
    <property type="entry name" value="YaiO"/>
    <property type="match status" value="1"/>
</dbReference>
<feature type="chain" id="PRO_5026922904" evidence="1">
    <location>
        <begin position="21"/>
        <end position="396"/>
    </location>
</feature>
<dbReference type="SUPFAM" id="SSF48452">
    <property type="entry name" value="TPR-like"/>
    <property type="match status" value="1"/>
</dbReference>
<dbReference type="Pfam" id="PF14559">
    <property type="entry name" value="TPR_19"/>
    <property type="match status" value="1"/>
</dbReference>
<keyword evidence="4" id="KW-1185">Reference proteome</keyword>
<evidence type="ECO:0000259" key="2">
    <source>
        <dbReference type="Pfam" id="PF19413"/>
    </source>
</evidence>